<evidence type="ECO:0008006" key="4">
    <source>
        <dbReference type="Google" id="ProtNLM"/>
    </source>
</evidence>
<accession>A0A2R8AQZ3</accession>
<proteinExistence type="predicted"/>
<feature type="transmembrane region" description="Helical" evidence="1">
    <location>
        <begin position="101"/>
        <end position="125"/>
    </location>
</feature>
<keyword evidence="1" id="KW-1133">Transmembrane helix</keyword>
<dbReference type="EMBL" id="OMOJ01000001">
    <property type="protein sequence ID" value="SPF78254.1"/>
    <property type="molecule type" value="Genomic_DNA"/>
</dbReference>
<feature type="transmembrane region" description="Helical" evidence="1">
    <location>
        <begin position="66"/>
        <end position="89"/>
    </location>
</feature>
<organism evidence="2 3">
    <name type="scientific">Pseudoprimorskyibacter insulae</name>
    <dbReference type="NCBI Taxonomy" id="1695997"/>
    <lineage>
        <taxon>Bacteria</taxon>
        <taxon>Pseudomonadati</taxon>
        <taxon>Pseudomonadota</taxon>
        <taxon>Alphaproteobacteria</taxon>
        <taxon>Rhodobacterales</taxon>
        <taxon>Paracoccaceae</taxon>
        <taxon>Pseudoprimorskyibacter</taxon>
    </lineage>
</organism>
<sequence length="157" mass="17187">MGLIWTGVLMGIGGTAAMDVWAMVLNKLAGQPKPNWANPGRWFAHLFRGRVFHDDIARSEPVSGELALGWAFHYLVGIIYGVVFVLLVGPGWLAEPTFLPVWIWGLLTIVGGWCLLHPGMGLGWFLSRTPRPWKGRAMGLVAHTVFALGMWAVALAV</sequence>
<keyword evidence="3" id="KW-1185">Reference proteome</keyword>
<dbReference type="Pfam" id="PF11158">
    <property type="entry name" value="DUF2938"/>
    <property type="match status" value="1"/>
</dbReference>
<evidence type="ECO:0000313" key="3">
    <source>
        <dbReference type="Proteomes" id="UP000244904"/>
    </source>
</evidence>
<protein>
    <recommendedName>
        <fullName evidence="4">DUF2938 domain-containing protein</fullName>
    </recommendedName>
</protein>
<feature type="transmembrane region" description="Helical" evidence="1">
    <location>
        <begin position="137"/>
        <end position="156"/>
    </location>
</feature>
<dbReference type="Proteomes" id="UP000244904">
    <property type="component" value="Unassembled WGS sequence"/>
</dbReference>
<evidence type="ECO:0000313" key="2">
    <source>
        <dbReference type="EMBL" id="SPF78254.1"/>
    </source>
</evidence>
<reference evidence="3" key="1">
    <citation type="submission" date="2018-03" db="EMBL/GenBank/DDBJ databases">
        <authorList>
            <person name="Rodrigo-Torres L."/>
            <person name="Arahal R. D."/>
            <person name="Lucena T."/>
        </authorList>
    </citation>
    <scope>NUCLEOTIDE SEQUENCE [LARGE SCALE GENOMIC DNA]</scope>
    <source>
        <strain evidence="3">CECT 8871</strain>
    </source>
</reference>
<name>A0A2R8AQZ3_9RHOB</name>
<dbReference type="OrthoDB" id="9812539at2"/>
<evidence type="ECO:0000256" key="1">
    <source>
        <dbReference type="SAM" id="Phobius"/>
    </source>
</evidence>
<keyword evidence="1" id="KW-0812">Transmembrane</keyword>
<gene>
    <name evidence="2" type="ORF">PRI8871_00848</name>
</gene>
<dbReference type="InterPro" id="IPR021329">
    <property type="entry name" value="DUF2938"/>
</dbReference>
<dbReference type="AlphaFoldDB" id="A0A2R8AQZ3"/>
<keyword evidence="1" id="KW-0472">Membrane</keyword>
<dbReference type="RefSeq" id="WP_108884911.1">
    <property type="nucleotide sequence ID" value="NZ_OMOJ01000001.1"/>
</dbReference>
<feature type="transmembrane region" description="Helical" evidence="1">
    <location>
        <begin position="6"/>
        <end position="25"/>
    </location>
</feature>